<sequence>MSDIFSLIVFSLIGETHICNGPNCVFRTLLSCFLEKGNTKITEQYVVVFIEEDIIWFDIPMNQFMIMGILIGALGKVQMDVTVVNDGNTHK</sequence>
<dbReference type="Proteomes" id="UP000322530">
    <property type="component" value="Unassembled WGS sequence"/>
</dbReference>
<proteinExistence type="predicted"/>
<keyword evidence="2" id="KW-1185">Reference proteome</keyword>
<gene>
    <name evidence="1" type="ORF">KDI_52340</name>
</gene>
<protein>
    <submittedName>
        <fullName evidence="1">Uncharacterized protein</fullName>
    </submittedName>
</protein>
<accession>A0A5A5TJ85</accession>
<evidence type="ECO:0000313" key="2">
    <source>
        <dbReference type="Proteomes" id="UP000322530"/>
    </source>
</evidence>
<name>A0A5A5TJ85_9CHLR</name>
<dbReference type="EMBL" id="BIXY01000132">
    <property type="protein sequence ID" value="GCF11670.1"/>
    <property type="molecule type" value="Genomic_DNA"/>
</dbReference>
<comment type="caution">
    <text evidence="1">The sequence shown here is derived from an EMBL/GenBank/DDBJ whole genome shotgun (WGS) entry which is preliminary data.</text>
</comment>
<reference evidence="1 2" key="1">
    <citation type="submission" date="2019-01" db="EMBL/GenBank/DDBJ databases">
        <title>Draft genome sequence of Dictyobacter sp. Uno17.</title>
        <authorList>
            <person name="Wang C.M."/>
            <person name="Zheng Y."/>
            <person name="Sakai Y."/>
            <person name="Abe K."/>
            <person name="Yokota A."/>
            <person name="Yabe S."/>
        </authorList>
    </citation>
    <scope>NUCLEOTIDE SEQUENCE [LARGE SCALE GENOMIC DNA]</scope>
    <source>
        <strain evidence="1 2">Uno17</strain>
    </source>
</reference>
<organism evidence="1 2">
    <name type="scientific">Dictyobacter arantiisoli</name>
    <dbReference type="NCBI Taxonomy" id="2014874"/>
    <lineage>
        <taxon>Bacteria</taxon>
        <taxon>Bacillati</taxon>
        <taxon>Chloroflexota</taxon>
        <taxon>Ktedonobacteria</taxon>
        <taxon>Ktedonobacterales</taxon>
        <taxon>Dictyobacteraceae</taxon>
        <taxon>Dictyobacter</taxon>
    </lineage>
</organism>
<dbReference type="AlphaFoldDB" id="A0A5A5TJ85"/>
<evidence type="ECO:0000313" key="1">
    <source>
        <dbReference type="EMBL" id="GCF11670.1"/>
    </source>
</evidence>